<dbReference type="PROSITE" id="PS00894">
    <property type="entry name" value="HTH_DEOR_1"/>
    <property type="match status" value="1"/>
</dbReference>
<dbReference type="Gene3D" id="1.10.10.10">
    <property type="entry name" value="Winged helix-like DNA-binding domain superfamily/Winged helix DNA-binding domain"/>
    <property type="match status" value="1"/>
</dbReference>
<name>A0A1U7NFZ1_9FIRM</name>
<dbReference type="InterPro" id="IPR037171">
    <property type="entry name" value="NagB/RpiA_transferase-like"/>
</dbReference>
<keyword evidence="2" id="KW-0238">DNA-binding</keyword>
<dbReference type="Pfam" id="PF08220">
    <property type="entry name" value="HTH_DeoR"/>
    <property type="match status" value="1"/>
</dbReference>
<dbReference type="Pfam" id="PF00455">
    <property type="entry name" value="DeoRC"/>
    <property type="match status" value="1"/>
</dbReference>
<dbReference type="InterPro" id="IPR018356">
    <property type="entry name" value="Tscrpt_reg_HTH_DeoR_CS"/>
</dbReference>
<evidence type="ECO:0000256" key="1">
    <source>
        <dbReference type="ARBA" id="ARBA00023015"/>
    </source>
</evidence>
<dbReference type="SMART" id="SM00420">
    <property type="entry name" value="HTH_DEOR"/>
    <property type="match status" value="1"/>
</dbReference>
<dbReference type="InterPro" id="IPR050313">
    <property type="entry name" value="Carb_Metab_HTH_regulators"/>
</dbReference>
<sequence length="262" mass="29645">MIASQRLEKITELVERNGFASTRELAQEFRVTEVTIRKDLDELERQKRILKVYGGAKSLSKKRILTTEAETLMADRTGINYREKDALCKYAANLVNDGDCIFIDGGTTFLPFLKYLEDKKVKIVSHNQMIVDQFNSKNGELIILGGTYLPYYKMCAGPMTVEQISKFNFDYAFISCAGIDVDLNKAYTAEMDTAEIKKMAIRLAEKSFLMVDSSKLNVRGFYSYATLDEFVAVLVSGKGTRKELPDHFVLLDADECQSKPND</sequence>
<dbReference type="SUPFAM" id="SSF100950">
    <property type="entry name" value="NagB/RpiA/CoA transferase-like"/>
    <property type="match status" value="1"/>
</dbReference>
<reference evidence="5 6" key="1">
    <citation type="submission" date="2016-11" db="EMBL/GenBank/DDBJ databases">
        <title>Description of two novel members of the family Erysipelotrichaceae: Ileibacterium lipovorans gen. nov., sp. nov. and Dubosiella newyorkensis, gen. nov., sp. nov.</title>
        <authorList>
            <person name="Cox L.M."/>
            <person name="Sohn J."/>
            <person name="Tyrrell K.L."/>
            <person name="Citron D.M."/>
            <person name="Lawson P.A."/>
            <person name="Patel N.B."/>
            <person name="Iizumi T."/>
            <person name="Perez-Perez G.I."/>
            <person name="Goldstein E.J."/>
            <person name="Blaser M.J."/>
        </authorList>
    </citation>
    <scope>NUCLEOTIDE SEQUENCE [LARGE SCALE GENOMIC DNA]</scope>
    <source>
        <strain evidence="5 6">NYU-BL-A3</strain>
    </source>
</reference>
<evidence type="ECO:0000256" key="3">
    <source>
        <dbReference type="ARBA" id="ARBA00023163"/>
    </source>
</evidence>
<keyword evidence="6" id="KW-1185">Reference proteome</keyword>
<dbReference type="InterPro" id="IPR014036">
    <property type="entry name" value="DeoR-like_C"/>
</dbReference>
<dbReference type="InterPro" id="IPR036388">
    <property type="entry name" value="WH-like_DNA-bd_sf"/>
</dbReference>
<protein>
    <recommendedName>
        <fullName evidence="4">HTH deoR-type domain-containing protein</fullName>
    </recommendedName>
</protein>
<dbReference type="GeneID" id="82202838"/>
<organism evidence="5 6">
    <name type="scientific">Ileibacterium valens</name>
    <dbReference type="NCBI Taxonomy" id="1862668"/>
    <lineage>
        <taxon>Bacteria</taxon>
        <taxon>Bacillati</taxon>
        <taxon>Bacillota</taxon>
        <taxon>Erysipelotrichia</taxon>
        <taxon>Erysipelotrichales</taxon>
        <taxon>Erysipelotrichaceae</taxon>
        <taxon>Ileibacterium</taxon>
    </lineage>
</organism>
<dbReference type="PROSITE" id="PS51000">
    <property type="entry name" value="HTH_DEOR_2"/>
    <property type="match status" value="1"/>
</dbReference>
<dbReference type="RefSeq" id="WP_075819444.1">
    <property type="nucleotide sequence ID" value="NZ_CAOUMU010000183.1"/>
</dbReference>
<dbReference type="GO" id="GO:0003700">
    <property type="term" value="F:DNA-binding transcription factor activity"/>
    <property type="evidence" value="ECO:0007669"/>
    <property type="project" value="InterPro"/>
</dbReference>
<dbReference type="SUPFAM" id="SSF46785">
    <property type="entry name" value="Winged helix' DNA-binding domain"/>
    <property type="match status" value="1"/>
</dbReference>
<feature type="domain" description="HTH deoR-type" evidence="4">
    <location>
        <begin position="3"/>
        <end position="58"/>
    </location>
</feature>
<proteinExistence type="predicted"/>
<evidence type="ECO:0000259" key="4">
    <source>
        <dbReference type="PROSITE" id="PS51000"/>
    </source>
</evidence>
<dbReference type="EMBL" id="MPJW01000132">
    <property type="protein sequence ID" value="OLU39574.1"/>
    <property type="molecule type" value="Genomic_DNA"/>
</dbReference>
<dbReference type="PANTHER" id="PTHR30363:SF44">
    <property type="entry name" value="AGA OPERON TRANSCRIPTIONAL REPRESSOR-RELATED"/>
    <property type="match status" value="1"/>
</dbReference>
<evidence type="ECO:0000313" key="6">
    <source>
        <dbReference type="Proteomes" id="UP000186341"/>
    </source>
</evidence>
<dbReference type="AlphaFoldDB" id="A0A1U7NFZ1"/>
<gene>
    <name evidence="5" type="ORF">BO222_06440</name>
</gene>
<dbReference type="Gene3D" id="3.40.50.1360">
    <property type="match status" value="1"/>
</dbReference>
<dbReference type="PRINTS" id="PR00037">
    <property type="entry name" value="HTHLACR"/>
</dbReference>
<dbReference type="OrthoDB" id="9797223at2"/>
<dbReference type="InterPro" id="IPR036390">
    <property type="entry name" value="WH_DNA-bd_sf"/>
</dbReference>
<evidence type="ECO:0000313" key="5">
    <source>
        <dbReference type="EMBL" id="OLU39574.1"/>
    </source>
</evidence>
<dbReference type="GO" id="GO:0003677">
    <property type="term" value="F:DNA binding"/>
    <property type="evidence" value="ECO:0007669"/>
    <property type="project" value="UniProtKB-KW"/>
</dbReference>
<dbReference type="InterPro" id="IPR001034">
    <property type="entry name" value="DeoR_HTH"/>
</dbReference>
<keyword evidence="3" id="KW-0804">Transcription</keyword>
<dbReference type="Proteomes" id="UP000186341">
    <property type="component" value="Unassembled WGS sequence"/>
</dbReference>
<accession>A0A1U7NFZ1</accession>
<evidence type="ECO:0000256" key="2">
    <source>
        <dbReference type="ARBA" id="ARBA00023125"/>
    </source>
</evidence>
<keyword evidence="1" id="KW-0805">Transcription regulation</keyword>
<dbReference type="PANTHER" id="PTHR30363">
    <property type="entry name" value="HTH-TYPE TRANSCRIPTIONAL REGULATOR SRLR-RELATED"/>
    <property type="match status" value="1"/>
</dbReference>
<dbReference type="SMART" id="SM01134">
    <property type="entry name" value="DeoRC"/>
    <property type="match status" value="1"/>
</dbReference>
<comment type="caution">
    <text evidence="5">The sequence shown here is derived from an EMBL/GenBank/DDBJ whole genome shotgun (WGS) entry which is preliminary data.</text>
</comment>